<feature type="compositionally biased region" description="Low complexity" evidence="2">
    <location>
        <begin position="974"/>
        <end position="993"/>
    </location>
</feature>
<feature type="compositionally biased region" description="Pro residues" evidence="2">
    <location>
        <begin position="359"/>
        <end position="369"/>
    </location>
</feature>
<feature type="compositionally biased region" description="Pro residues" evidence="2">
    <location>
        <begin position="277"/>
        <end position="287"/>
    </location>
</feature>
<evidence type="ECO:0000256" key="2">
    <source>
        <dbReference type="SAM" id="MobiDB-lite"/>
    </source>
</evidence>
<feature type="region of interest" description="Disordered" evidence="2">
    <location>
        <begin position="670"/>
        <end position="758"/>
    </location>
</feature>
<feature type="compositionally biased region" description="Basic and acidic residues" evidence="2">
    <location>
        <begin position="196"/>
        <end position="206"/>
    </location>
</feature>
<feature type="compositionally biased region" description="Low complexity" evidence="2">
    <location>
        <begin position="308"/>
        <end position="334"/>
    </location>
</feature>
<sequence>MQPAIFLTDMTQGHEDQPSECPPMLAALQAARQPDGRRNQTTKAVEADGTSPRGAFRPAQPQALGKQTAPGGGLAQGPSDAPGVDHEATEADGSQPQALSPPSAQPSPISDAGAHDDGGAGDASAKARPKLSRPLSAQTNRSGNLQQQQQQHPPSRLSPPAEADGLVTPPAPRGGKRPLQKTTSTGTTRVARTPRCGRELEVRGDVLEETGGAPWAPCLRALREQAASPEPPAVPPPPPAEPASRPGPRSPIVSFVPHPEAQGQTACLAPLLAQPLPLQPLPPPRPRSPAARASTSFSSVTSQALAATPTITTSIPSFSNSSSQSQSSGSTDSDPAQPPPPSTGLRPDRPLSGGTRPASPEPLAGPPPLALTTRARELLMGLGEPVSATVPVPPTPAPPSRPAGPSTQPQGHALPTHPAVPGVRSVSTYPLPVPASATQPPTAAAPPSQQQATSPSVTPVKQQPSVPVPVPASIPRSQHPSLTPSATTAHPPPSTSLLPATAPTKLSMAAVVVGPGPRPAQHQPIISRPPAATAAPMARLPQQQQQQGRPATPHYETPIQPRHPSPTRVIPAAELASRALATANRLALRLAPCPEPSAFDGPPHPRVPDTPNKATSPVFPIRDQLMMAPPPSSAAASALSGPMLPMRPHALPGAPATTAPPRRLLLAVPASSRQPPQQPMPTPTPPRSPSPTAIAVAAARRRAQGEPIDVPELPQGYAFRHSLSPPPPQPEATHSTTATTTATRRAQSAAASRRPSPVLRTLLEELREVGPPQPICVPTLNTTTTTSGQPKPQQKRQEVGQSQLLLGRSQAPGGLSVFPHEASLFPTPRPSLLLLAQTAPPASTASTPSRPATLLQYAAPVVPHQTPGPLAATTPVPATVLRHPSATPTTPSVKPAVRVAQASPAVPKPANGSPAAGRAVLTPVGRLPPTPTTTLPPRWGAFPTPAKTPLLQLALQQAQQRAQQRELREDLAEGSAGSQTGSITSTTTTTTLTHVQSSPQLAYQRAQRQARDRVKRTLSQQILPAWVEPKHILQTSTMMDSQGSASQQSLLREIQLRQESLNSTNKQSGSSPVPTPRPIAGVTTSAVIPAVQPLAPRPPSPLLPPPPASPVPAIEAHREMTEHMALAERHVAEERAAAEAQAEDLRRRLAEEDSRKELERIHSMQMAALREAQALEGLDLVMVGWWLGDYE</sequence>
<feature type="compositionally biased region" description="Low complexity" evidence="2">
    <location>
        <begin position="242"/>
        <end position="251"/>
    </location>
</feature>
<feature type="compositionally biased region" description="Low complexity" evidence="2">
    <location>
        <begin position="94"/>
        <end position="112"/>
    </location>
</feature>
<reference evidence="3" key="1">
    <citation type="journal article" date="2022" name="bioRxiv">
        <title>Genomics of Preaxostyla Flagellates Illuminates Evolutionary Transitions and the Path Towards Mitochondrial Loss.</title>
        <authorList>
            <person name="Novak L.V.F."/>
            <person name="Treitli S.C."/>
            <person name="Pyrih J."/>
            <person name="Halakuc P."/>
            <person name="Pipaliya S.V."/>
            <person name="Vacek V."/>
            <person name="Brzon O."/>
            <person name="Soukal P."/>
            <person name="Eme L."/>
            <person name="Dacks J.B."/>
            <person name="Karnkowska A."/>
            <person name="Elias M."/>
            <person name="Hampl V."/>
        </authorList>
    </citation>
    <scope>NUCLEOTIDE SEQUENCE</scope>
    <source>
        <strain evidence="3">RCP-MX</strain>
    </source>
</reference>
<feature type="region of interest" description="Disordered" evidence="2">
    <location>
        <begin position="1"/>
        <end position="565"/>
    </location>
</feature>
<evidence type="ECO:0000256" key="1">
    <source>
        <dbReference type="SAM" id="Coils"/>
    </source>
</evidence>
<feature type="compositionally biased region" description="Polar residues" evidence="2">
    <location>
        <begin position="295"/>
        <end position="305"/>
    </location>
</feature>
<feature type="compositionally biased region" description="Low complexity" evidence="2">
    <location>
        <begin position="529"/>
        <end position="547"/>
    </location>
</feature>
<feature type="region of interest" description="Disordered" evidence="2">
    <location>
        <begin position="904"/>
        <end position="1001"/>
    </location>
</feature>
<name>A0ABQ8UPG0_9EUKA</name>
<evidence type="ECO:0000313" key="4">
    <source>
        <dbReference type="Proteomes" id="UP001141327"/>
    </source>
</evidence>
<feature type="compositionally biased region" description="Low complexity" evidence="2">
    <location>
        <begin position="434"/>
        <end position="465"/>
    </location>
</feature>
<feature type="compositionally biased region" description="Low complexity" evidence="2">
    <location>
        <begin position="182"/>
        <end position="193"/>
    </location>
</feature>
<keyword evidence="4" id="KW-1185">Reference proteome</keyword>
<gene>
    <name evidence="3" type="ORF">PAPYR_2513</name>
</gene>
<dbReference type="Proteomes" id="UP001141327">
    <property type="component" value="Unassembled WGS sequence"/>
</dbReference>
<feature type="compositionally biased region" description="Pro residues" evidence="2">
    <location>
        <begin position="676"/>
        <end position="689"/>
    </location>
</feature>
<feature type="compositionally biased region" description="Pro residues" evidence="2">
    <location>
        <begin position="229"/>
        <end position="241"/>
    </location>
</feature>
<proteinExistence type="predicted"/>
<feature type="compositionally biased region" description="Low complexity" evidence="2">
    <location>
        <begin position="732"/>
        <end position="758"/>
    </location>
</feature>
<feature type="compositionally biased region" description="Low complexity" evidence="2">
    <location>
        <begin position="473"/>
        <end position="504"/>
    </location>
</feature>
<dbReference type="EMBL" id="JAPMOS010000009">
    <property type="protein sequence ID" value="KAJ4461069.1"/>
    <property type="molecule type" value="Genomic_DNA"/>
</dbReference>
<feature type="region of interest" description="Disordered" evidence="2">
    <location>
        <begin position="770"/>
        <end position="800"/>
    </location>
</feature>
<keyword evidence="1" id="KW-0175">Coiled coil</keyword>
<protein>
    <submittedName>
        <fullName evidence="3">Uncharacterized protein</fullName>
    </submittedName>
</protein>
<feature type="compositionally biased region" description="Polar residues" evidence="2">
    <location>
        <begin position="779"/>
        <end position="792"/>
    </location>
</feature>
<feature type="coiled-coil region" evidence="1">
    <location>
        <begin position="1128"/>
        <end position="1155"/>
    </location>
</feature>
<evidence type="ECO:0000313" key="3">
    <source>
        <dbReference type="EMBL" id="KAJ4461069.1"/>
    </source>
</evidence>
<organism evidence="3 4">
    <name type="scientific">Paratrimastix pyriformis</name>
    <dbReference type="NCBI Taxonomy" id="342808"/>
    <lineage>
        <taxon>Eukaryota</taxon>
        <taxon>Metamonada</taxon>
        <taxon>Preaxostyla</taxon>
        <taxon>Paratrimastigidae</taxon>
        <taxon>Paratrimastix</taxon>
    </lineage>
</organism>
<feature type="compositionally biased region" description="Polar residues" evidence="2">
    <location>
        <begin position="135"/>
        <end position="145"/>
    </location>
</feature>
<comment type="caution">
    <text evidence="3">The sequence shown here is derived from an EMBL/GenBank/DDBJ whole genome shotgun (WGS) entry which is preliminary data.</text>
</comment>
<feature type="compositionally biased region" description="Low complexity" evidence="2">
    <location>
        <begin position="950"/>
        <end position="962"/>
    </location>
</feature>
<accession>A0ABQ8UPG0</accession>
<feature type="compositionally biased region" description="Pro residues" evidence="2">
    <location>
        <begin position="391"/>
        <end position="402"/>
    </location>
</feature>